<protein>
    <submittedName>
        <fullName evidence="2">Pentatricopeptide repeat-containing protein</fullName>
    </submittedName>
</protein>
<dbReference type="InterPro" id="IPR011992">
    <property type="entry name" value="EF-hand-dom_pair"/>
</dbReference>
<evidence type="ECO:0000313" key="2">
    <source>
        <dbReference type="EMBL" id="KAE8697470.1"/>
    </source>
</evidence>
<name>A0A6A2ZZL3_HIBSY</name>
<reference evidence="2" key="1">
    <citation type="submission" date="2019-09" db="EMBL/GenBank/DDBJ databases">
        <title>Draft genome information of white flower Hibiscus syriacus.</title>
        <authorList>
            <person name="Kim Y.-M."/>
        </authorList>
    </citation>
    <scope>NUCLEOTIDE SEQUENCE [LARGE SCALE GENOMIC DNA]</scope>
    <source>
        <strain evidence="2">YM2019G1</strain>
    </source>
</reference>
<dbReference type="Gene3D" id="1.10.238.10">
    <property type="entry name" value="EF-hand"/>
    <property type="match status" value="1"/>
</dbReference>
<dbReference type="Proteomes" id="UP000436088">
    <property type="component" value="Unassembled WGS sequence"/>
</dbReference>
<proteinExistence type="predicted"/>
<dbReference type="PROSITE" id="PS50222">
    <property type="entry name" value="EF_HAND_2"/>
    <property type="match status" value="1"/>
</dbReference>
<comment type="caution">
    <text evidence="2">The sequence shown here is derived from an EMBL/GenBank/DDBJ whole genome shotgun (WGS) entry which is preliminary data.</text>
</comment>
<organism evidence="2 3">
    <name type="scientific">Hibiscus syriacus</name>
    <name type="common">Rose of Sharon</name>
    <dbReference type="NCBI Taxonomy" id="106335"/>
    <lineage>
        <taxon>Eukaryota</taxon>
        <taxon>Viridiplantae</taxon>
        <taxon>Streptophyta</taxon>
        <taxon>Embryophyta</taxon>
        <taxon>Tracheophyta</taxon>
        <taxon>Spermatophyta</taxon>
        <taxon>Magnoliopsida</taxon>
        <taxon>eudicotyledons</taxon>
        <taxon>Gunneridae</taxon>
        <taxon>Pentapetalae</taxon>
        <taxon>rosids</taxon>
        <taxon>malvids</taxon>
        <taxon>Malvales</taxon>
        <taxon>Malvaceae</taxon>
        <taxon>Malvoideae</taxon>
        <taxon>Hibiscus</taxon>
    </lineage>
</organism>
<dbReference type="InterPro" id="IPR002048">
    <property type="entry name" value="EF_hand_dom"/>
</dbReference>
<dbReference type="Pfam" id="PF13405">
    <property type="entry name" value="EF-hand_6"/>
    <property type="match status" value="1"/>
</dbReference>
<sequence length="171" mass="19077">MATEFPSRSLGCTEGNFPFENLTTSACRLCFKSFFSSYSSFPQSKYGSSKASSNLEKPQNYDCSTKEASFNKKEDCVVVCREDVEKVMGNLGIFCSKESEELNKSFGSDELSRVFEEEEPSLEELKEAFDVLDVNKDGCIDAQALQTVLCVLGLKEGLKIENCNKMINNLM</sequence>
<dbReference type="EMBL" id="VEPZ02001051">
    <property type="protein sequence ID" value="KAE8697470.1"/>
    <property type="molecule type" value="Genomic_DNA"/>
</dbReference>
<evidence type="ECO:0000313" key="3">
    <source>
        <dbReference type="Proteomes" id="UP000436088"/>
    </source>
</evidence>
<dbReference type="AlphaFoldDB" id="A0A6A2ZZL3"/>
<dbReference type="SUPFAM" id="SSF47473">
    <property type="entry name" value="EF-hand"/>
    <property type="match status" value="1"/>
</dbReference>
<dbReference type="GO" id="GO:0005509">
    <property type="term" value="F:calcium ion binding"/>
    <property type="evidence" value="ECO:0007669"/>
    <property type="project" value="InterPro"/>
</dbReference>
<accession>A0A6A2ZZL3</accession>
<keyword evidence="3" id="KW-1185">Reference proteome</keyword>
<gene>
    <name evidence="2" type="ORF">F3Y22_tig00110621pilonHSYRG00325</name>
</gene>
<evidence type="ECO:0000259" key="1">
    <source>
        <dbReference type="PROSITE" id="PS50222"/>
    </source>
</evidence>
<feature type="domain" description="EF-hand" evidence="1">
    <location>
        <begin position="120"/>
        <end position="155"/>
    </location>
</feature>